<dbReference type="AlphaFoldDB" id="A0A915C2P9"/>
<organism evidence="1 2">
    <name type="scientific">Parascaris univalens</name>
    <name type="common">Nematode worm</name>
    <dbReference type="NCBI Taxonomy" id="6257"/>
    <lineage>
        <taxon>Eukaryota</taxon>
        <taxon>Metazoa</taxon>
        <taxon>Ecdysozoa</taxon>
        <taxon>Nematoda</taxon>
        <taxon>Chromadorea</taxon>
        <taxon>Rhabditida</taxon>
        <taxon>Spirurina</taxon>
        <taxon>Ascaridomorpha</taxon>
        <taxon>Ascaridoidea</taxon>
        <taxon>Ascarididae</taxon>
        <taxon>Parascaris</taxon>
    </lineage>
</organism>
<evidence type="ECO:0000313" key="2">
    <source>
        <dbReference type="WBParaSite" id="PgR082_g015_t03"/>
    </source>
</evidence>
<proteinExistence type="predicted"/>
<keyword evidence="1" id="KW-1185">Reference proteome</keyword>
<reference evidence="2" key="1">
    <citation type="submission" date="2022-11" db="UniProtKB">
        <authorList>
            <consortium name="WormBaseParasite"/>
        </authorList>
    </citation>
    <scope>IDENTIFICATION</scope>
</reference>
<accession>A0A915C2P9</accession>
<dbReference type="Proteomes" id="UP000887569">
    <property type="component" value="Unplaced"/>
</dbReference>
<name>A0A915C2P9_PARUN</name>
<protein>
    <submittedName>
        <fullName evidence="2">Uncharacterized protein</fullName>
    </submittedName>
</protein>
<evidence type="ECO:0000313" key="1">
    <source>
        <dbReference type="Proteomes" id="UP000887569"/>
    </source>
</evidence>
<sequence>FFVVLYTEINSDCFLTFAIFRFHFLRIYGFWRYCNRFILTAH</sequence>
<dbReference type="WBParaSite" id="PgR082_g015_t03">
    <property type="protein sequence ID" value="PgR082_g015_t03"/>
    <property type="gene ID" value="PgR082_g015"/>
</dbReference>